<dbReference type="GeneID" id="30014488"/>
<organism evidence="7 8">
    <name type="scientific">Fonsecaea erecta</name>
    <dbReference type="NCBI Taxonomy" id="1367422"/>
    <lineage>
        <taxon>Eukaryota</taxon>
        <taxon>Fungi</taxon>
        <taxon>Dikarya</taxon>
        <taxon>Ascomycota</taxon>
        <taxon>Pezizomycotina</taxon>
        <taxon>Eurotiomycetes</taxon>
        <taxon>Chaetothyriomycetidae</taxon>
        <taxon>Chaetothyriales</taxon>
        <taxon>Herpotrichiellaceae</taxon>
        <taxon>Fonsecaea</taxon>
    </lineage>
</organism>
<evidence type="ECO:0000313" key="7">
    <source>
        <dbReference type="EMBL" id="OAP55347.1"/>
    </source>
</evidence>
<name>A0A178Z6G8_9EURO</name>
<feature type="compositionally biased region" description="Basic and acidic residues" evidence="5">
    <location>
        <begin position="31"/>
        <end position="49"/>
    </location>
</feature>
<comment type="similarity">
    <text evidence="4">Belongs to the TRAFAC class translation factor GTPase superfamily. Bms1-like GTPase family. TSR1 subfamily.</text>
</comment>
<dbReference type="SMART" id="SM00785">
    <property type="entry name" value="AARP2CN"/>
    <property type="match status" value="1"/>
</dbReference>
<dbReference type="Pfam" id="PF04950">
    <property type="entry name" value="RIBIOP_C"/>
    <property type="match status" value="1"/>
</dbReference>
<dbReference type="EMBL" id="LVYI01000011">
    <property type="protein sequence ID" value="OAP55347.1"/>
    <property type="molecule type" value="Genomic_DNA"/>
</dbReference>
<sequence length="852" mass="95019">MAHTTTSVHHHRSTTKVDHKPFKSRFASKSALKDQAKGKVESQRADKGQRKTPHQQVMSKLARRNQAKQLRMHHKDKREGEEIIFQGVDGAAKHIAVVPLSSDIDPYSAIRTLNESVDVSDSNVSSGTVPVRVDRFRRNLLYLPAKFDLLNALDICKLADWVIFVLDAEQKYGEEEDLFLRALEGQGITNVTAVVHNLDQRVPAPKRMRHLTEMNIALGRYFPALDKLSSLDSKSDCSNLVRRICTASTRGIRWRDERSWMLIEQANWGSPVDETAATTNVTLLGTIRGKALNPDRLVHVPGWGDFQIASIRQVPRLCQKRKAEQMDADEPIQEWKPTADQDDLAELAPEEADMQDAASTVATTEHKGVLLDDHHYFSDDNSHMPPPPKKLPPGTSNYQAAWFLDDVSDSESDMSDDEDRDGDVAMDAEQASLHAEDGGGMVLTNAEDGGSMIGGRAPSEYPQSEMNIDDETEDNDAPLEAEEEARQLAEFRASRRKKEAEEDLEFPDEIELHPDVLARERLAKYRGLKNLRTSEWNHAEDAPYEPAEYKRLLQVPEYRKAYNSVVKESLAGAVLAGTRVEVELRDVPISLRSSSGPSSMFSLLRHEHKHAVINLNVTLRSDLDEPVKSKDELVVQIGHRRLLINPVFSGAGQTPNDVHKFDRFLHPGRTAIATFTGPMTWGSVPVLVFQRQAAPKQSSDAATTTITADMETDTTAPALIDSSHQTHESTSSSSSSASSLRLIGTATTLPPSSTRVIAKRVVLTGHPYKIHKKLVTVRYMFFSRADVQWFAALPLFTRRGRQGFIKEPLGTHGYFKATFDGRVGPLDAVGVALYKRVWPRPARVWEAGVERG</sequence>
<dbReference type="PANTHER" id="PTHR12858">
    <property type="entry name" value="RIBOSOME BIOGENESIS PROTEIN"/>
    <property type="match status" value="1"/>
</dbReference>
<keyword evidence="3" id="KW-0539">Nucleus</keyword>
<evidence type="ECO:0000259" key="6">
    <source>
        <dbReference type="PROSITE" id="PS51714"/>
    </source>
</evidence>
<evidence type="ECO:0000313" key="8">
    <source>
        <dbReference type="Proteomes" id="UP000078343"/>
    </source>
</evidence>
<evidence type="ECO:0000256" key="1">
    <source>
        <dbReference type="ARBA" id="ARBA00004604"/>
    </source>
</evidence>
<dbReference type="GO" id="GO:0005730">
    <property type="term" value="C:nucleolus"/>
    <property type="evidence" value="ECO:0007669"/>
    <property type="project" value="UniProtKB-SubCell"/>
</dbReference>
<dbReference type="GO" id="GO:0003924">
    <property type="term" value="F:GTPase activity"/>
    <property type="evidence" value="ECO:0007669"/>
    <property type="project" value="TreeGrafter"/>
</dbReference>
<evidence type="ECO:0000256" key="3">
    <source>
        <dbReference type="ARBA" id="ARBA00023242"/>
    </source>
</evidence>
<dbReference type="InterPro" id="IPR007034">
    <property type="entry name" value="BMS1_TSR1_C"/>
</dbReference>
<dbReference type="InterPro" id="IPR030387">
    <property type="entry name" value="G_Bms1/Tsr1_dom"/>
</dbReference>
<dbReference type="GO" id="GO:0030688">
    <property type="term" value="C:preribosome, small subunit precursor"/>
    <property type="evidence" value="ECO:0007669"/>
    <property type="project" value="EnsemblFungi"/>
</dbReference>
<comment type="caution">
    <text evidence="7">The sequence shown here is derived from an EMBL/GenBank/DDBJ whole genome shotgun (WGS) entry which is preliminary data.</text>
</comment>
<accession>A0A178Z6G8</accession>
<dbReference type="InterPro" id="IPR039761">
    <property type="entry name" value="Bms1/Tsr1"/>
</dbReference>
<dbReference type="GO" id="GO:0034511">
    <property type="term" value="F:U3 snoRNA binding"/>
    <property type="evidence" value="ECO:0007669"/>
    <property type="project" value="TreeGrafter"/>
</dbReference>
<feature type="region of interest" description="Disordered" evidence="5">
    <location>
        <begin position="1"/>
        <end position="57"/>
    </location>
</feature>
<feature type="region of interest" description="Disordered" evidence="5">
    <location>
        <begin position="378"/>
        <end position="397"/>
    </location>
</feature>
<reference evidence="7 8" key="1">
    <citation type="submission" date="2016-04" db="EMBL/GenBank/DDBJ databases">
        <title>Draft genome of Fonsecaea erecta CBS 125763.</title>
        <authorList>
            <person name="Weiss V.A."/>
            <person name="Vicente V.A."/>
            <person name="Raittz R.T."/>
            <person name="Moreno L.F."/>
            <person name="De Souza E.M."/>
            <person name="Pedrosa F.O."/>
            <person name="Steffens M.B."/>
            <person name="Faoro H."/>
            <person name="Tadra-Sfeir M.Z."/>
            <person name="Najafzadeh M.J."/>
            <person name="Felipe M.S."/>
            <person name="Teixeira M."/>
            <person name="Sun J."/>
            <person name="Xi L."/>
            <person name="Gomes R."/>
            <person name="De Azevedo C.M."/>
            <person name="Salgado C.G."/>
            <person name="Da Silva M.B."/>
            <person name="Nascimento M.F."/>
            <person name="Queiroz-Telles F."/>
            <person name="Attili D.S."/>
            <person name="Gorbushina A."/>
        </authorList>
    </citation>
    <scope>NUCLEOTIDE SEQUENCE [LARGE SCALE GENOMIC DNA]</scope>
    <source>
        <strain evidence="7 8">CBS 125763</strain>
    </source>
</reference>
<dbReference type="GO" id="GO:0043021">
    <property type="term" value="F:ribonucleoprotein complex binding"/>
    <property type="evidence" value="ECO:0007669"/>
    <property type="project" value="EnsemblFungi"/>
</dbReference>
<keyword evidence="8" id="KW-1185">Reference proteome</keyword>
<dbReference type="RefSeq" id="XP_018688714.1">
    <property type="nucleotide sequence ID" value="XM_018841826.1"/>
</dbReference>
<dbReference type="STRING" id="1367422.A0A178Z6G8"/>
<gene>
    <name evidence="7" type="ORF">AYL99_10320</name>
</gene>
<dbReference type="Pfam" id="PF08142">
    <property type="entry name" value="AARP2CN"/>
    <property type="match status" value="1"/>
</dbReference>
<protein>
    <recommendedName>
        <fullName evidence="6">Bms1-type G domain-containing protein</fullName>
    </recommendedName>
</protein>
<dbReference type="GO" id="GO:0005737">
    <property type="term" value="C:cytoplasm"/>
    <property type="evidence" value="ECO:0007669"/>
    <property type="project" value="EnsemblFungi"/>
</dbReference>
<dbReference type="GO" id="GO:0000461">
    <property type="term" value="P:endonucleolytic cleavage to generate mature 3'-end of SSU-rRNA from (SSU-rRNA, 5.8S rRNA, LSU-rRNA)"/>
    <property type="evidence" value="ECO:0007669"/>
    <property type="project" value="EnsemblFungi"/>
</dbReference>
<dbReference type="InterPro" id="IPR012948">
    <property type="entry name" value="AARP2CN"/>
</dbReference>
<dbReference type="SMART" id="SM01362">
    <property type="entry name" value="DUF663"/>
    <property type="match status" value="1"/>
</dbReference>
<dbReference type="OrthoDB" id="119302at2759"/>
<dbReference type="AlphaFoldDB" id="A0A178Z6G8"/>
<keyword evidence="2" id="KW-0690">Ribosome biogenesis</keyword>
<dbReference type="PANTHER" id="PTHR12858:SF1">
    <property type="entry name" value="PRE-RRNA-PROCESSING PROTEIN TSR1 HOMOLOG"/>
    <property type="match status" value="1"/>
</dbReference>
<evidence type="ECO:0000256" key="2">
    <source>
        <dbReference type="ARBA" id="ARBA00022517"/>
    </source>
</evidence>
<feature type="domain" description="Bms1-type G" evidence="6">
    <location>
        <begin position="91"/>
        <end position="250"/>
    </location>
</feature>
<dbReference type="PROSITE" id="PS51714">
    <property type="entry name" value="G_BMS1"/>
    <property type="match status" value="1"/>
</dbReference>
<comment type="subcellular location">
    <subcellularLocation>
        <location evidence="1">Nucleus</location>
        <location evidence="1">Nucleolus</location>
    </subcellularLocation>
</comment>
<dbReference type="Proteomes" id="UP000078343">
    <property type="component" value="Unassembled WGS sequence"/>
</dbReference>
<dbReference type="GO" id="GO:0005525">
    <property type="term" value="F:GTP binding"/>
    <property type="evidence" value="ECO:0007669"/>
    <property type="project" value="TreeGrafter"/>
</dbReference>
<evidence type="ECO:0000256" key="4">
    <source>
        <dbReference type="ARBA" id="ARBA00038288"/>
    </source>
</evidence>
<dbReference type="Pfam" id="PF22298">
    <property type="entry name" value="Tsr1_G-like"/>
    <property type="match status" value="1"/>
</dbReference>
<proteinExistence type="inferred from homology"/>
<evidence type="ECO:0000256" key="5">
    <source>
        <dbReference type="SAM" id="MobiDB-lite"/>
    </source>
</evidence>